<proteinExistence type="predicted"/>
<dbReference type="InterPro" id="IPR007793">
    <property type="entry name" value="DivIVA_fam"/>
</dbReference>
<keyword evidence="1" id="KW-0175">Coiled coil</keyword>
<sequence>MKFRRVPAGYSPKEVQKYVEKLMSENQLHCMQKQRIDELAEENHCLRAQLKKYEEDSQAIAQTLVQARKEAQAIKAEAEKYSQETLRRAKQFYAAWSGAAKTLVAALSDEEVRSLNRLKNKLEGEIASFEGNGQGRTSQPNPVSKVAASAAVIDLEELVRPTESLEELCRSLGLNARSK</sequence>
<name>A0A9D1SP44_9BACT</name>
<evidence type="ECO:0000313" key="3">
    <source>
        <dbReference type="Proteomes" id="UP000886852"/>
    </source>
</evidence>
<feature type="coiled-coil region" evidence="1">
    <location>
        <begin position="36"/>
        <end position="132"/>
    </location>
</feature>
<protein>
    <submittedName>
        <fullName evidence="2">DivIVA domain-containing protein</fullName>
    </submittedName>
</protein>
<evidence type="ECO:0000313" key="2">
    <source>
        <dbReference type="EMBL" id="HIU90593.1"/>
    </source>
</evidence>
<gene>
    <name evidence="2" type="ORF">IAC72_01070</name>
</gene>
<comment type="caution">
    <text evidence="2">The sequence shown here is derived from an EMBL/GenBank/DDBJ whole genome shotgun (WGS) entry which is preliminary data.</text>
</comment>
<reference evidence="2" key="1">
    <citation type="submission" date="2020-10" db="EMBL/GenBank/DDBJ databases">
        <authorList>
            <person name="Gilroy R."/>
        </authorList>
    </citation>
    <scope>NUCLEOTIDE SEQUENCE</scope>
    <source>
        <strain evidence="2">ChiHjej12B11-7776</strain>
    </source>
</reference>
<accession>A0A9D1SP44</accession>
<evidence type="ECO:0000256" key="1">
    <source>
        <dbReference type="SAM" id="Coils"/>
    </source>
</evidence>
<organism evidence="2 3">
    <name type="scientific">Candidatus Fimimonas merdipullorum</name>
    <dbReference type="NCBI Taxonomy" id="2840822"/>
    <lineage>
        <taxon>Bacteria</taxon>
        <taxon>Pseudomonadati</taxon>
        <taxon>Myxococcota</taxon>
        <taxon>Myxococcia</taxon>
        <taxon>Myxococcales</taxon>
        <taxon>Cystobacterineae</taxon>
        <taxon>Myxococcaceae</taxon>
        <taxon>Myxococcaceae incertae sedis</taxon>
        <taxon>Candidatus Fimimonas</taxon>
    </lineage>
</organism>
<dbReference type="EMBL" id="DVOC01000020">
    <property type="protein sequence ID" value="HIU90593.1"/>
    <property type="molecule type" value="Genomic_DNA"/>
</dbReference>
<dbReference type="Pfam" id="PF05103">
    <property type="entry name" value="DivIVA"/>
    <property type="match status" value="1"/>
</dbReference>
<reference evidence="2" key="2">
    <citation type="journal article" date="2021" name="PeerJ">
        <title>Extensive microbial diversity within the chicken gut microbiome revealed by metagenomics and culture.</title>
        <authorList>
            <person name="Gilroy R."/>
            <person name="Ravi A."/>
            <person name="Getino M."/>
            <person name="Pursley I."/>
            <person name="Horton D.L."/>
            <person name="Alikhan N.F."/>
            <person name="Baker D."/>
            <person name="Gharbi K."/>
            <person name="Hall N."/>
            <person name="Watson M."/>
            <person name="Adriaenssens E.M."/>
            <person name="Foster-Nyarko E."/>
            <person name="Jarju S."/>
            <person name="Secka A."/>
            <person name="Antonio M."/>
            <person name="Oren A."/>
            <person name="Chaudhuri R.R."/>
            <person name="La Ragione R."/>
            <person name="Hildebrand F."/>
            <person name="Pallen M.J."/>
        </authorList>
    </citation>
    <scope>NUCLEOTIDE SEQUENCE</scope>
    <source>
        <strain evidence="2">ChiHjej12B11-7776</strain>
    </source>
</reference>
<dbReference type="AlphaFoldDB" id="A0A9D1SP44"/>
<dbReference type="Proteomes" id="UP000886852">
    <property type="component" value="Unassembled WGS sequence"/>
</dbReference>